<gene>
    <name evidence="2" type="ORF">PECUL_23A000748</name>
</gene>
<dbReference type="Proteomes" id="UP001295444">
    <property type="component" value="Chromosome 06"/>
</dbReference>
<feature type="compositionally biased region" description="Polar residues" evidence="1">
    <location>
        <begin position="54"/>
        <end position="64"/>
    </location>
</feature>
<protein>
    <submittedName>
        <fullName evidence="2">Uncharacterized protein</fullName>
    </submittedName>
</protein>
<sequence>MAETTRPSDNQEVQRNHVSNLDRIFQEFWLKLEHRLQQSTIQKATHPDSRHLTPSDNEQLQQGTKPKDGGRELNTHLLHASCNTETTGKTEHKTSSSTHCNRGYYTPAARSSQSTTTTHDGSPQ</sequence>
<dbReference type="AlphaFoldDB" id="A0AAD1SHF9"/>
<evidence type="ECO:0000256" key="1">
    <source>
        <dbReference type="SAM" id="MobiDB-lite"/>
    </source>
</evidence>
<accession>A0AAD1SHF9</accession>
<evidence type="ECO:0000313" key="2">
    <source>
        <dbReference type="EMBL" id="CAH2301599.1"/>
    </source>
</evidence>
<feature type="region of interest" description="Disordered" evidence="1">
    <location>
        <begin position="40"/>
        <end position="124"/>
    </location>
</feature>
<dbReference type="EMBL" id="OW240917">
    <property type="protein sequence ID" value="CAH2301599.1"/>
    <property type="molecule type" value="Genomic_DNA"/>
</dbReference>
<keyword evidence="3" id="KW-1185">Reference proteome</keyword>
<reference evidence="2" key="1">
    <citation type="submission" date="2022-03" db="EMBL/GenBank/DDBJ databases">
        <authorList>
            <person name="Alioto T."/>
            <person name="Alioto T."/>
            <person name="Gomez Garrido J."/>
        </authorList>
    </citation>
    <scope>NUCLEOTIDE SEQUENCE</scope>
</reference>
<organism evidence="2 3">
    <name type="scientific">Pelobates cultripes</name>
    <name type="common">Western spadefoot toad</name>
    <dbReference type="NCBI Taxonomy" id="61616"/>
    <lineage>
        <taxon>Eukaryota</taxon>
        <taxon>Metazoa</taxon>
        <taxon>Chordata</taxon>
        <taxon>Craniata</taxon>
        <taxon>Vertebrata</taxon>
        <taxon>Euteleostomi</taxon>
        <taxon>Amphibia</taxon>
        <taxon>Batrachia</taxon>
        <taxon>Anura</taxon>
        <taxon>Pelobatoidea</taxon>
        <taxon>Pelobatidae</taxon>
        <taxon>Pelobates</taxon>
    </lineage>
</organism>
<evidence type="ECO:0000313" key="3">
    <source>
        <dbReference type="Proteomes" id="UP001295444"/>
    </source>
</evidence>
<proteinExistence type="predicted"/>
<feature type="non-terminal residue" evidence="2">
    <location>
        <position position="124"/>
    </location>
</feature>
<feature type="compositionally biased region" description="Polar residues" evidence="1">
    <location>
        <begin position="109"/>
        <end position="124"/>
    </location>
</feature>
<name>A0AAD1SHF9_PELCU</name>
<feature type="compositionally biased region" description="Basic and acidic residues" evidence="1">
    <location>
        <begin position="65"/>
        <end position="74"/>
    </location>
</feature>